<evidence type="ECO:0008006" key="3">
    <source>
        <dbReference type="Google" id="ProtNLM"/>
    </source>
</evidence>
<organism evidence="1 2">
    <name type="scientific">Acetohalobium arabaticum (strain ATCC 49924 / DSM 5501 / Z-7288)</name>
    <dbReference type="NCBI Taxonomy" id="574087"/>
    <lineage>
        <taxon>Bacteria</taxon>
        <taxon>Bacillati</taxon>
        <taxon>Bacillota</taxon>
        <taxon>Clostridia</taxon>
        <taxon>Halanaerobiales</taxon>
        <taxon>Halobacteroidaceae</taxon>
        <taxon>Acetohalobium</taxon>
    </lineage>
</organism>
<sequence length="88" mass="10118">MRGELLVRVKLEIDDRKSVLDMIVQKDMTIGSLKDKMDMSPEAVDQVMVNGVRRSEYYSLNSGDWITFEIEGTTKGDSKQRELQSEMD</sequence>
<evidence type="ECO:0000313" key="1">
    <source>
        <dbReference type="EMBL" id="ADL13552.1"/>
    </source>
</evidence>
<gene>
    <name evidence="1" type="ordered locus">Acear_2062</name>
</gene>
<dbReference type="EMBL" id="CP002105">
    <property type="protein sequence ID" value="ADL13552.1"/>
    <property type="molecule type" value="Genomic_DNA"/>
</dbReference>
<reference evidence="1 2" key="1">
    <citation type="journal article" date="2010" name="Stand. Genomic Sci.">
        <title>Complete genome sequence of Acetohalobium arabaticum type strain (Z-7288).</title>
        <authorList>
            <person name="Sikorski J."/>
            <person name="Lapidus A."/>
            <person name="Chertkov O."/>
            <person name="Lucas S."/>
            <person name="Copeland A."/>
            <person name="Glavina Del Rio T."/>
            <person name="Nolan M."/>
            <person name="Tice H."/>
            <person name="Cheng J.F."/>
            <person name="Han C."/>
            <person name="Brambilla E."/>
            <person name="Pitluck S."/>
            <person name="Liolios K."/>
            <person name="Ivanova N."/>
            <person name="Mavromatis K."/>
            <person name="Mikhailova N."/>
            <person name="Pati A."/>
            <person name="Bruce D."/>
            <person name="Detter C."/>
            <person name="Tapia R."/>
            <person name="Goodwin L."/>
            <person name="Chen A."/>
            <person name="Palaniappan K."/>
            <person name="Land M."/>
            <person name="Hauser L."/>
            <person name="Chang Y.J."/>
            <person name="Jeffries C.D."/>
            <person name="Rohde M."/>
            <person name="Goker M."/>
            <person name="Spring S."/>
            <person name="Woyke T."/>
            <person name="Bristow J."/>
            <person name="Eisen J.A."/>
            <person name="Markowitz V."/>
            <person name="Hugenholtz P."/>
            <person name="Kyrpides N.C."/>
            <person name="Klenk H.P."/>
        </authorList>
    </citation>
    <scope>NUCLEOTIDE SEQUENCE [LARGE SCALE GENOMIC DNA]</scope>
    <source>
        <strain evidence="2">ATCC 49924 / DSM 5501 / Z-7288</strain>
    </source>
</reference>
<dbReference type="STRING" id="574087.Acear_2062"/>
<dbReference type="Proteomes" id="UP000001661">
    <property type="component" value="Chromosome"/>
</dbReference>
<proteinExistence type="predicted"/>
<accession>D9QT52</accession>
<keyword evidence="2" id="KW-1185">Reference proteome</keyword>
<protein>
    <recommendedName>
        <fullName evidence="3">Ubiquitin-like domain-containing protein</fullName>
    </recommendedName>
</protein>
<dbReference type="HOGENOM" id="CLU_2461975_0_0_9"/>
<name>D9QT52_ACEAZ</name>
<dbReference type="AlphaFoldDB" id="D9QT52"/>
<evidence type="ECO:0000313" key="2">
    <source>
        <dbReference type="Proteomes" id="UP000001661"/>
    </source>
</evidence>
<dbReference type="KEGG" id="aar:Acear_2062"/>